<organism evidence="12 13">
    <name type="scientific">Tetrahymena thermophila (strain SB210)</name>
    <dbReference type="NCBI Taxonomy" id="312017"/>
    <lineage>
        <taxon>Eukaryota</taxon>
        <taxon>Sar</taxon>
        <taxon>Alveolata</taxon>
        <taxon>Ciliophora</taxon>
        <taxon>Intramacronucleata</taxon>
        <taxon>Oligohymenophorea</taxon>
        <taxon>Hymenostomatida</taxon>
        <taxon>Tetrahymenina</taxon>
        <taxon>Tetrahymenidae</taxon>
        <taxon>Tetrahymena</taxon>
    </lineage>
</organism>
<keyword evidence="5" id="KW-0862">Zinc</keyword>
<dbReference type="InParanoid" id="I7MJD0"/>
<keyword evidence="7 10" id="KW-0472">Membrane</keyword>
<evidence type="ECO:0000256" key="6">
    <source>
        <dbReference type="ARBA" id="ARBA00022989"/>
    </source>
</evidence>
<dbReference type="AlphaFoldDB" id="I7MJD0"/>
<reference evidence="13" key="1">
    <citation type="journal article" date="2006" name="PLoS Biol.">
        <title>Macronuclear genome sequence of the ciliate Tetrahymena thermophila, a model eukaryote.</title>
        <authorList>
            <person name="Eisen J.A."/>
            <person name="Coyne R.S."/>
            <person name="Wu M."/>
            <person name="Wu D."/>
            <person name="Thiagarajan M."/>
            <person name="Wortman J.R."/>
            <person name="Badger J.H."/>
            <person name="Ren Q."/>
            <person name="Amedeo P."/>
            <person name="Jones K.M."/>
            <person name="Tallon L.J."/>
            <person name="Delcher A.L."/>
            <person name="Salzberg S.L."/>
            <person name="Silva J.C."/>
            <person name="Haas B.J."/>
            <person name="Majoros W.H."/>
            <person name="Farzad M."/>
            <person name="Carlton J.M."/>
            <person name="Smith R.K. Jr."/>
            <person name="Garg J."/>
            <person name="Pearlman R.E."/>
            <person name="Karrer K.M."/>
            <person name="Sun L."/>
            <person name="Manning G."/>
            <person name="Elde N.C."/>
            <person name="Turkewitz A.P."/>
            <person name="Asai D.J."/>
            <person name="Wilkes D.E."/>
            <person name="Wang Y."/>
            <person name="Cai H."/>
            <person name="Collins K."/>
            <person name="Stewart B.A."/>
            <person name="Lee S.R."/>
            <person name="Wilamowska K."/>
            <person name="Weinberg Z."/>
            <person name="Ruzzo W.L."/>
            <person name="Wloga D."/>
            <person name="Gaertig J."/>
            <person name="Frankel J."/>
            <person name="Tsao C.-C."/>
            <person name="Gorovsky M.A."/>
            <person name="Keeling P.J."/>
            <person name="Waller R.F."/>
            <person name="Patron N.J."/>
            <person name="Cherry J.M."/>
            <person name="Stover N.A."/>
            <person name="Krieger C.J."/>
            <person name="del Toro C."/>
            <person name="Ryder H.F."/>
            <person name="Williamson S.C."/>
            <person name="Barbeau R.A."/>
            <person name="Hamilton E.P."/>
            <person name="Orias E."/>
        </authorList>
    </citation>
    <scope>NUCLEOTIDE SEQUENCE [LARGE SCALE GENOMIC DNA]</scope>
    <source>
        <strain evidence="13">SB210</strain>
    </source>
</reference>
<dbReference type="EMBL" id="GG662699">
    <property type="protein sequence ID" value="EAR96199.1"/>
    <property type="molecule type" value="Genomic_DNA"/>
</dbReference>
<evidence type="ECO:0000256" key="5">
    <source>
        <dbReference type="ARBA" id="ARBA00022833"/>
    </source>
</evidence>
<dbReference type="HOGENOM" id="CLU_544545_0_0_1"/>
<dbReference type="Pfam" id="PF13639">
    <property type="entry name" value="zf-RING_2"/>
    <property type="match status" value="1"/>
</dbReference>
<evidence type="ECO:0000259" key="11">
    <source>
        <dbReference type="PROSITE" id="PS50089"/>
    </source>
</evidence>
<dbReference type="GO" id="GO:0008270">
    <property type="term" value="F:zinc ion binding"/>
    <property type="evidence" value="ECO:0007669"/>
    <property type="project" value="UniProtKB-KW"/>
</dbReference>
<dbReference type="PROSITE" id="PS50089">
    <property type="entry name" value="ZF_RING_2"/>
    <property type="match status" value="1"/>
</dbReference>
<feature type="region of interest" description="Disordered" evidence="9">
    <location>
        <begin position="501"/>
        <end position="531"/>
    </location>
</feature>
<keyword evidence="13" id="KW-1185">Reference proteome</keyword>
<keyword evidence="4 8" id="KW-0863">Zinc-finger</keyword>
<name>I7MJD0_TETTS</name>
<dbReference type="eggNOG" id="KOG0800">
    <property type="taxonomic scope" value="Eukaryota"/>
</dbReference>
<dbReference type="InterPro" id="IPR013083">
    <property type="entry name" value="Znf_RING/FYVE/PHD"/>
</dbReference>
<dbReference type="PANTHER" id="PTHR46539:SF1">
    <property type="entry name" value="E3 UBIQUITIN-PROTEIN LIGASE ATL42"/>
    <property type="match status" value="1"/>
</dbReference>
<dbReference type="GeneID" id="7833875"/>
<dbReference type="Proteomes" id="UP000009168">
    <property type="component" value="Unassembled WGS sequence"/>
</dbReference>
<dbReference type="PANTHER" id="PTHR46539">
    <property type="entry name" value="E3 UBIQUITIN-PROTEIN LIGASE ATL42"/>
    <property type="match status" value="1"/>
</dbReference>
<dbReference type="SUPFAM" id="SSF57850">
    <property type="entry name" value="RING/U-box"/>
    <property type="match status" value="1"/>
</dbReference>
<evidence type="ECO:0000256" key="7">
    <source>
        <dbReference type="ARBA" id="ARBA00023136"/>
    </source>
</evidence>
<evidence type="ECO:0000256" key="1">
    <source>
        <dbReference type="ARBA" id="ARBA00004370"/>
    </source>
</evidence>
<keyword evidence="6 10" id="KW-1133">Transmembrane helix</keyword>
<proteinExistence type="predicted"/>
<accession>I7MJD0</accession>
<protein>
    <submittedName>
        <fullName evidence="12">RING-H2 zinc finger protein</fullName>
    </submittedName>
</protein>
<dbReference type="RefSeq" id="XP_001016444.1">
    <property type="nucleotide sequence ID" value="XM_001016444.1"/>
</dbReference>
<evidence type="ECO:0000256" key="4">
    <source>
        <dbReference type="ARBA" id="ARBA00022771"/>
    </source>
</evidence>
<evidence type="ECO:0000256" key="10">
    <source>
        <dbReference type="SAM" id="Phobius"/>
    </source>
</evidence>
<dbReference type="InterPro" id="IPR001841">
    <property type="entry name" value="Znf_RING"/>
</dbReference>
<evidence type="ECO:0000256" key="9">
    <source>
        <dbReference type="SAM" id="MobiDB-lite"/>
    </source>
</evidence>
<evidence type="ECO:0000256" key="8">
    <source>
        <dbReference type="PROSITE-ProRule" id="PRU00175"/>
    </source>
</evidence>
<evidence type="ECO:0000313" key="13">
    <source>
        <dbReference type="Proteomes" id="UP000009168"/>
    </source>
</evidence>
<sequence>MDNFNIIQNLQLPPLLCYSFDQDPNIINSNNQIDITKCNGFNFNQFTRVNGMYSLTINTQNQSFKDIRLLFFISGAQVSYSLTARAQYSGAVQQQCAFDCQNPYTQISRGTCSNAVCTCNVGFVDEDCSTEAILITDKSQKKPIDGKQMYYYYYLPSQPIQSLNSASDLTIQINLLSNNPPIDMFVSIQGVDPKKIIPTSDIYLMHTQISSSSYTLTLKGSGQYDNSGNPKYTVFGFTIINQGSSPSNIIQISISSSSGDISNTNLLIIYFLVGIVALLFLIWIILTIIKIRYARRNQILDLTMAQAQVNAAQQRVQQRRGQSNKLTIEIIDEFLPALSFEDIKKKAQDKGKTLNDSCAVCLCEFENSDICRETICNHYFHKDCLEQWLKKQENCPFCRTDLQKNSLIKHFNQIKMASEQSSERNQGDNAANANVANNNNIINESQPLRNQANNQSVQPSNVNLVRNNAVNQSQSYQVNNQDIQQNGIQRRNQNQLSVMQRNPSQRGLQISQPQNNNQGNNINIVNQSNNNDLQIQNLQ</sequence>
<dbReference type="CDD" id="cd16454">
    <property type="entry name" value="RING-H2_PA-TM-RING"/>
    <property type="match status" value="1"/>
</dbReference>
<feature type="domain" description="RING-type" evidence="11">
    <location>
        <begin position="358"/>
        <end position="399"/>
    </location>
</feature>
<keyword evidence="2 10" id="KW-0812">Transmembrane</keyword>
<feature type="transmembrane region" description="Helical" evidence="10">
    <location>
        <begin position="267"/>
        <end position="289"/>
    </location>
</feature>
<dbReference type="GO" id="GO:0016020">
    <property type="term" value="C:membrane"/>
    <property type="evidence" value="ECO:0007669"/>
    <property type="project" value="UniProtKB-SubCell"/>
</dbReference>
<evidence type="ECO:0000256" key="3">
    <source>
        <dbReference type="ARBA" id="ARBA00022723"/>
    </source>
</evidence>
<evidence type="ECO:0000313" key="12">
    <source>
        <dbReference type="EMBL" id="EAR96199.1"/>
    </source>
</evidence>
<dbReference type="STRING" id="312017.I7MJD0"/>
<feature type="compositionally biased region" description="Low complexity" evidence="9">
    <location>
        <begin position="509"/>
        <end position="531"/>
    </location>
</feature>
<dbReference type="SMART" id="SM00184">
    <property type="entry name" value="RING"/>
    <property type="match status" value="1"/>
</dbReference>
<dbReference type="KEGG" id="tet:TTHERM_00129760"/>
<keyword evidence="3" id="KW-0479">Metal-binding</keyword>
<dbReference type="OrthoDB" id="378752at2759"/>
<dbReference type="Gene3D" id="3.30.40.10">
    <property type="entry name" value="Zinc/RING finger domain, C3HC4 (zinc finger)"/>
    <property type="match status" value="1"/>
</dbReference>
<comment type="subcellular location">
    <subcellularLocation>
        <location evidence="1">Membrane</location>
    </subcellularLocation>
</comment>
<evidence type="ECO:0000256" key="2">
    <source>
        <dbReference type="ARBA" id="ARBA00022692"/>
    </source>
</evidence>
<gene>
    <name evidence="12" type="ORF">TTHERM_00129760</name>
</gene>